<dbReference type="CDD" id="cd04301">
    <property type="entry name" value="NAT_SF"/>
    <property type="match status" value="1"/>
</dbReference>
<protein>
    <recommendedName>
        <fullName evidence="1">N-acetyltransferase domain-containing protein</fullName>
    </recommendedName>
</protein>
<dbReference type="Pfam" id="PF00583">
    <property type="entry name" value="Acetyltransf_1"/>
    <property type="match status" value="1"/>
</dbReference>
<gene>
    <name evidence="2" type="ORF">GPLA_0633</name>
</gene>
<proteinExistence type="predicted"/>
<dbReference type="PROSITE" id="PS51186">
    <property type="entry name" value="GNAT"/>
    <property type="match status" value="1"/>
</dbReference>
<feature type="domain" description="N-acetyltransferase" evidence="1">
    <location>
        <begin position="1"/>
        <end position="99"/>
    </location>
</feature>
<dbReference type="AlphaFoldDB" id="K6YFN6"/>
<name>K6YFN6_9ALTE</name>
<dbReference type="SUPFAM" id="SSF55729">
    <property type="entry name" value="Acyl-CoA N-acyltransferases (Nat)"/>
    <property type="match status" value="1"/>
</dbReference>
<dbReference type="EMBL" id="BAER01000017">
    <property type="protein sequence ID" value="GAC31549.1"/>
    <property type="molecule type" value="Genomic_DNA"/>
</dbReference>
<organism evidence="2 3">
    <name type="scientific">Paraglaciecola polaris LMG 21857</name>
    <dbReference type="NCBI Taxonomy" id="1129793"/>
    <lineage>
        <taxon>Bacteria</taxon>
        <taxon>Pseudomonadati</taxon>
        <taxon>Pseudomonadota</taxon>
        <taxon>Gammaproteobacteria</taxon>
        <taxon>Alteromonadales</taxon>
        <taxon>Alteromonadaceae</taxon>
        <taxon>Paraglaciecola</taxon>
    </lineage>
</organism>
<dbReference type="InterPro" id="IPR000182">
    <property type="entry name" value="GNAT_dom"/>
</dbReference>
<dbReference type="InterPro" id="IPR016181">
    <property type="entry name" value="Acyl_CoA_acyltransferase"/>
</dbReference>
<comment type="caution">
    <text evidence="2">The sequence shown here is derived from an EMBL/GenBank/DDBJ whole genome shotgun (WGS) entry which is preliminary data.</text>
</comment>
<keyword evidence="3" id="KW-1185">Reference proteome</keyword>
<accession>K6YFN6</accession>
<reference evidence="3" key="1">
    <citation type="journal article" date="2014" name="Environ. Microbiol.">
        <title>Comparative genomics of the marine bacterial genus Glaciecola reveals the high degree of genomic diversity and genomic characteristic for cold adaptation.</title>
        <authorList>
            <person name="Qin Q.L."/>
            <person name="Xie B.B."/>
            <person name="Yu Y."/>
            <person name="Shu Y.L."/>
            <person name="Rong J.C."/>
            <person name="Zhang Y.J."/>
            <person name="Zhao D.L."/>
            <person name="Chen X.L."/>
            <person name="Zhang X.Y."/>
            <person name="Chen B."/>
            <person name="Zhou B.C."/>
            <person name="Zhang Y.Z."/>
        </authorList>
    </citation>
    <scope>NUCLEOTIDE SEQUENCE [LARGE SCALE GENOMIC DNA]</scope>
    <source>
        <strain evidence="3">LMG 21857</strain>
    </source>
</reference>
<evidence type="ECO:0000313" key="2">
    <source>
        <dbReference type="EMBL" id="GAC31549.1"/>
    </source>
</evidence>
<evidence type="ECO:0000259" key="1">
    <source>
        <dbReference type="PROSITE" id="PS51186"/>
    </source>
</evidence>
<dbReference type="GO" id="GO:0016747">
    <property type="term" value="F:acyltransferase activity, transferring groups other than amino-acyl groups"/>
    <property type="evidence" value="ECO:0007669"/>
    <property type="project" value="InterPro"/>
</dbReference>
<dbReference type="Gene3D" id="3.40.630.30">
    <property type="match status" value="1"/>
</dbReference>
<dbReference type="Proteomes" id="UP000006322">
    <property type="component" value="Unassembled WGS sequence"/>
</dbReference>
<sequence length="147" mass="16540">MIAGANTVLAFAQYYLREGKCHLGRLVVNPAFRRQGLITELICRLCELGKAEFAVDTCSLFVFTYNTWALNAYQKLGFKVADYPEDIPLENCVYIIHGAVKRATSQPLISDNKNLKIKTTHPSVYGTDHVIILHSIAWFKAQLNHIA</sequence>
<evidence type="ECO:0000313" key="3">
    <source>
        <dbReference type="Proteomes" id="UP000006322"/>
    </source>
</evidence>